<evidence type="ECO:0000256" key="1">
    <source>
        <dbReference type="ARBA" id="ARBA00001784"/>
    </source>
</evidence>
<comment type="similarity">
    <text evidence="3">Belongs to the alpha-acetolactate decarboxylase family.</text>
</comment>
<dbReference type="InterPro" id="IPR005128">
    <property type="entry name" value="Acetolactate_a_deCO2ase"/>
</dbReference>
<gene>
    <name evidence="9" type="ORF">DM02DRAFT_187279</name>
</gene>
<dbReference type="Proteomes" id="UP000244855">
    <property type="component" value="Unassembled WGS sequence"/>
</dbReference>
<dbReference type="EC" id="4.1.1.5" evidence="4"/>
<evidence type="ECO:0000256" key="7">
    <source>
        <dbReference type="ARBA" id="ARBA00023061"/>
    </source>
</evidence>
<keyword evidence="10" id="KW-1185">Reference proteome</keyword>
<dbReference type="Pfam" id="PF03306">
    <property type="entry name" value="AAL_decarboxy"/>
    <property type="match status" value="1"/>
</dbReference>
<dbReference type="EMBL" id="KZ805322">
    <property type="protein sequence ID" value="PVI04350.1"/>
    <property type="molecule type" value="Genomic_DNA"/>
</dbReference>
<evidence type="ECO:0000313" key="9">
    <source>
        <dbReference type="EMBL" id="PVI04350.1"/>
    </source>
</evidence>
<accession>A0A2V1E533</accession>
<dbReference type="SUPFAM" id="SSF117856">
    <property type="entry name" value="AF0104/ALDC/Ptd012-like"/>
    <property type="match status" value="1"/>
</dbReference>
<evidence type="ECO:0000256" key="8">
    <source>
        <dbReference type="ARBA" id="ARBA00023239"/>
    </source>
</evidence>
<evidence type="ECO:0000256" key="5">
    <source>
        <dbReference type="ARBA" id="ARBA00020164"/>
    </source>
</evidence>
<evidence type="ECO:0000256" key="3">
    <source>
        <dbReference type="ARBA" id="ARBA00007106"/>
    </source>
</evidence>
<keyword evidence="6" id="KW-0210">Decarboxylase</keyword>
<dbReference type="PANTHER" id="PTHR35524">
    <property type="entry name" value="ALPHA-ACETOLACTATE DECARBOXYLASE"/>
    <property type="match status" value="1"/>
</dbReference>
<dbReference type="AlphaFoldDB" id="A0A2V1E533"/>
<evidence type="ECO:0000313" key="10">
    <source>
        <dbReference type="Proteomes" id="UP000244855"/>
    </source>
</evidence>
<comment type="pathway">
    <text evidence="2">Polyol metabolism; (R,R)-butane-2,3-diol biosynthesis; (R,R)-butane-2,3-diol from pyruvate: step 2/3.</text>
</comment>
<comment type="catalytic activity">
    <reaction evidence="1">
        <text>(2S)-2-acetolactate + H(+) = (R)-acetoin + CO2</text>
        <dbReference type="Rhea" id="RHEA:21580"/>
        <dbReference type="ChEBI" id="CHEBI:15378"/>
        <dbReference type="ChEBI" id="CHEBI:15686"/>
        <dbReference type="ChEBI" id="CHEBI:16526"/>
        <dbReference type="ChEBI" id="CHEBI:58476"/>
        <dbReference type="EC" id="4.1.1.5"/>
    </reaction>
</comment>
<evidence type="ECO:0000256" key="2">
    <source>
        <dbReference type="ARBA" id="ARBA00005170"/>
    </source>
</evidence>
<protein>
    <recommendedName>
        <fullName evidence="5">Alpha-acetolactate decarboxylase</fullName>
        <ecNumber evidence="4">4.1.1.5</ecNumber>
    </recommendedName>
</protein>
<keyword evidence="7" id="KW-0005">Acetoin biosynthesis</keyword>
<evidence type="ECO:0000256" key="4">
    <source>
        <dbReference type="ARBA" id="ARBA00013204"/>
    </source>
</evidence>
<organism evidence="9 10">
    <name type="scientific">Periconia macrospinosa</name>
    <dbReference type="NCBI Taxonomy" id="97972"/>
    <lineage>
        <taxon>Eukaryota</taxon>
        <taxon>Fungi</taxon>
        <taxon>Dikarya</taxon>
        <taxon>Ascomycota</taxon>
        <taxon>Pezizomycotina</taxon>
        <taxon>Dothideomycetes</taxon>
        <taxon>Pleosporomycetidae</taxon>
        <taxon>Pleosporales</taxon>
        <taxon>Massarineae</taxon>
        <taxon>Periconiaceae</taxon>
        <taxon>Periconia</taxon>
    </lineage>
</organism>
<dbReference type="UniPathway" id="UPA00626">
    <property type="reaction ID" value="UER00678"/>
</dbReference>
<sequence length="210" mass="23223">MVASIPNDIFQFSTYAAVHAGFKDGQPQTANLSSHGTDGLGIYENGDILAFQDDEAHAVRPNGDVVPADAQARLVFAMVTVFQPTFRIEVPSLTLDQLQELFQEPTLQIGRGVNTYVPFKLVGKFESVELKQGGSLRGVSGQVFGFVVPQWMKSISGPRVHACFVEEERKGAGVVMDFEMDEKTVVRFAKCGRFHLGFPQGDRWEDLRLK</sequence>
<dbReference type="STRING" id="97972.A0A2V1E533"/>
<name>A0A2V1E533_9PLEO</name>
<keyword evidence="8" id="KW-0456">Lyase</keyword>
<dbReference type="OrthoDB" id="509395at2759"/>
<dbReference type="Gene3D" id="3.30.1330.80">
    <property type="entry name" value="Hypothetical protein, similar to alpha- acetolactate decarboxylase, domain 2"/>
    <property type="match status" value="2"/>
</dbReference>
<evidence type="ECO:0000256" key="6">
    <source>
        <dbReference type="ARBA" id="ARBA00022793"/>
    </source>
</evidence>
<dbReference type="GO" id="GO:0047605">
    <property type="term" value="F:acetolactate decarboxylase activity"/>
    <property type="evidence" value="ECO:0007669"/>
    <property type="project" value="UniProtKB-EC"/>
</dbReference>
<proteinExistence type="inferred from homology"/>
<dbReference type="GO" id="GO:0045151">
    <property type="term" value="P:acetoin biosynthetic process"/>
    <property type="evidence" value="ECO:0007669"/>
    <property type="project" value="UniProtKB-KW"/>
</dbReference>
<dbReference type="PANTHER" id="PTHR35524:SF1">
    <property type="entry name" value="ALPHA-ACETOLACTATE DECARBOXYLASE"/>
    <property type="match status" value="1"/>
</dbReference>
<reference evidence="9 10" key="1">
    <citation type="journal article" date="2018" name="Sci. Rep.">
        <title>Comparative genomics provides insights into the lifestyle and reveals functional heterogeneity of dark septate endophytic fungi.</title>
        <authorList>
            <person name="Knapp D.G."/>
            <person name="Nemeth J.B."/>
            <person name="Barry K."/>
            <person name="Hainaut M."/>
            <person name="Henrissat B."/>
            <person name="Johnson J."/>
            <person name="Kuo A."/>
            <person name="Lim J.H.P."/>
            <person name="Lipzen A."/>
            <person name="Nolan M."/>
            <person name="Ohm R.A."/>
            <person name="Tamas L."/>
            <person name="Grigoriev I.V."/>
            <person name="Spatafora J.W."/>
            <person name="Nagy L.G."/>
            <person name="Kovacs G.M."/>
        </authorList>
    </citation>
    <scope>NUCLEOTIDE SEQUENCE [LARGE SCALE GENOMIC DNA]</scope>
    <source>
        <strain evidence="9 10">DSE2036</strain>
    </source>
</reference>